<organism evidence="1">
    <name type="scientific">Timema bartmani</name>
    <dbReference type="NCBI Taxonomy" id="61472"/>
    <lineage>
        <taxon>Eukaryota</taxon>
        <taxon>Metazoa</taxon>
        <taxon>Ecdysozoa</taxon>
        <taxon>Arthropoda</taxon>
        <taxon>Hexapoda</taxon>
        <taxon>Insecta</taxon>
        <taxon>Pterygota</taxon>
        <taxon>Neoptera</taxon>
        <taxon>Polyneoptera</taxon>
        <taxon>Phasmatodea</taxon>
        <taxon>Timematodea</taxon>
        <taxon>Timematoidea</taxon>
        <taxon>Timematidae</taxon>
        <taxon>Timema</taxon>
    </lineage>
</organism>
<dbReference type="EMBL" id="OD574817">
    <property type="protein sequence ID" value="CAD7450347.1"/>
    <property type="molecule type" value="Genomic_DNA"/>
</dbReference>
<name>A0A7R9FB73_9NEOP</name>
<dbReference type="AlphaFoldDB" id="A0A7R9FB73"/>
<proteinExistence type="predicted"/>
<evidence type="ECO:0000313" key="1">
    <source>
        <dbReference type="EMBL" id="CAD7450347.1"/>
    </source>
</evidence>
<gene>
    <name evidence="1" type="ORF">TBIB3V08_LOCUS12617</name>
</gene>
<accession>A0A7R9FB73</accession>
<sequence>MTSIFSFPSKQCDDYNNIFLEKFTQMQEVNINNARTTSDQIKVLGEAATKIATAAGTMATVAQETQ</sequence>
<protein>
    <submittedName>
        <fullName evidence="1">Uncharacterized protein</fullName>
    </submittedName>
</protein>
<reference evidence="1" key="1">
    <citation type="submission" date="2020-11" db="EMBL/GenBank/DDBJ databases">
        <authorList>
            <person name="Tran Van P."/>
        </authorList>
    </citation>
    <scope>NUCLEOTIDE SEQUENCE</scope>
</reference>